<dbReference type="EMBL" id="KB933225">
    <property type="protein sequence ID" value="EON98227.1"/>
    <property type="molecule type" value="Genomic_DNA"/>
</dbReference>
<name>R8BG14_PHAM7</name>
<dbReference type="InterPro" id="IPR039903">
    <property type="entry name" value="Zswim2"/>
</dbReference>
<dbReference type="PROSITE" id="PS50966">
    <property type="entry name" value="ZF_SWIM"/>
    <property type="match status" value="1"/>
</dbReference>
<keyword evidence="1" id="KW-0863">Zinc-finger</keyword>
<gene>
    <name evidence="5" type="ORF">UCRPA7_6258</name>
</gene>
<keyword evidence="1" id="KW-0479">Metal-binding</keyword>
<dbReference type="KEGG" id="tmn:UCRPA7_6258"/>
<protein>
    <submittedName>
        <fullName evidence="5">Putative swim zinc finger protein</fullName>
    </submittedName>
</protein>
<dbReference type="CDD" id="cd16494">
    <property type="entry name" value="RING-CH-C4HC3_ZSWM2"/>
    <property type="match status" value="1"/>
</dbReference>
<dbReference type="PROSITE" id="PS50089">
    <property type="entry name" value="ZF_RING_2"/>
    <property type="match status" value="1"/>
</dbReference>
<feature type="compositionally biased region" description="Polar residues" evidence="2">
    <location>
        <begin position="1"/>
        <end position="17"/>
    </location>
</feature>
<reference evidence="6" key="1">
    <citation type="journal article" date="2013" name="Genome Announc.">
        <title>Draft genome sequence of the ascomycete Phaeoacremonium aleophilum strain UCR-PA7, a causal agent of the esca disease complex in grapevines.</title>
        <authorList>
            <person name="Blanco-Ulate B."/>
            <person name="Rolshausen P."/>
            <person name="Cantu D."/>
        </authorList>
    </citation>
    <scope>NUCLEOTIDE SEQUENCE [LARGE SCALE GENOMIC DNA]</scope>
    <source>
        <strain evidence="6">UCR-PA7</strain>
    </source>
</reference>
<proteinExistence type="predicted"/>
<dbReference type="GeneID" id="19326895"/>
<dbReference type="Pfam" id="PF13639">
    <property type="entry name" value="zf-RING_2"/>
    <property type="match status" value="1"/>
</dbReference>
<keyword evidence="6" id="KW-1185">Reference proteome</keyword>
<evidence type="ECO:0000256" key="1">
    <source>
        <dbReference type="PROSITE-ProRule" id="PRU00175"/>
    </source>
</evidence>
<feature type="region of interest" description="Disordered" evidence="2">
    <location>
        <begin position="1"/>
        <end position="95"/>
    </location>
</feature>
<feature type="domain" description="SWIM-type" evidence="4">
    <location>
        <begin position="143"/>
        <end position="175"/>
    </location>
</feature>
<sequence>MGITSDHQSASPGSALSHSHKRKRDVTYETTTYNAPSHRHPSTPSNQRIPLIIDLDGGDDDDDGEEIQYLGEQPKKKPRTPAATGTPSEKRLRRYRARPPQSFDDTYLRATTQRFYVLSRTRCGTATCPEEMIELTGSTGNIYNICIARQPTCDCPHASAGNQCKHVIYVMSRVLRARHEYVYQLALLSTELQDIFARAPLPMDECSSDPTASSDKNRKPVEGDCPICFNELDPAKEAVVWCRAACGQNIHKECFAMWAATKRQNTGRNGEITCPFCRSVWQGDEDTVQKIKKTGPLNDEGYVNVADQLGISQERGRLGCCPTQ</sequence>
<dbReference type="Proteomes" id="UP000014074">
    <property type="component" value="Unassembled WGS sequence"/>
</dbReference>
<dbReference type="PANTHER" id="PTHR21540">
    <property type="entry name" value="RING FINGER AND SWIM DOMAIN-CONTAINING PROTEIN 2"/>
    <property type="match status" value="1"/>
</dbReference>
<evidence type="ECO:0000313" key="6">
    <source>
        <dbReference type="Proteomes" id="UP000014074"/>
    </source>
</evidence>
<dbReference type="SUPFAM" id="SSF57850">
    <property type="entry name" value="RING/U-box"/>
    <property type="match status" value="1"/>
</dbReference>
<accession>R8BG14</accession>
<dbReference type="GO" id="GO:0008270">
    <property type="term" value="F:zinc ion binding"/>
    <property type="evidence" value="ECO:0007669"/>
    <property type="project" value="UniProtKB-KW"/>
</dbReference>
<dbReference type="InterPro" id="IPR013083">
    <property type="entry name" value="Znf_RING/FYVE/PHD"/>
</dbReference>
<evidence type="ECO:0000313" key="5">
    <source>
        <dbReference type="EMBL" id="EON98227.1"/>
    </source>
</evidence>
<dbReference type="OrthoDB" id="2122982at2759"/>
<dbReference type="RefSeq" id="XP_007916988.1">
    <property type="nucleotide sequence ID" value="XM_007918797.1"/>
</dbReference>
<evidence type="ECO:0000259" key="3">
    <source>
        <dbReference type="PROSITE" id="PS50089"/>
    </source>
</evidence>
<dbReference type="InterPro" id="IPR007527">
    <property type="entry name" value="Znf_SWIM"/>
</dbReference>
<organism evidence="5 6">
    <name type="scientific">Phaeoacremonium minimum (strain UCR-PA7)</name>
    <name type="common">Esca disease fungus</name>
    <name type="synonym">Togninia minima</name>
    <dbReference type="NCBI Taxonomy" id="1286976"/>
    <lineage>
        <taxon>Eukaryota</taxon>
        <taxon>Fungi</taxon>
        <taxon>Dikarya</taxon>
        <taxon>Ascomycota</taxon>
        <taxon>Pezizomycotina</taxon>
        <taxon>Sordariomycetes</taxon>
        <taxon>Sordariomycetidae</taxon>
        <taxon>Togniniales</taxon>
        <taxon>Togniniaceae</taxon>
        <taxon>Phaeoacremonium</taxon>
    </lineage>
</organism>
<keyword evidence="1" id="KW-0862">Zinc</keyword>
<evidence type="ECO:0000259" key="4">
    <source>
        <dbReference type="PROSITE" id="PS50966"/>
    </source>
</evidence>
<dbReference type="AlphaFoldDB" id="R8BG14"/>
<dbReference type="eggNOG" id="ENOG502RZA9">
    <property type="taxonomic scope" value="Eukaryota"/>
</dbReference>
<dbReference type="PANTHER" id="PTHR21540:SF0">
    <property type="entry name" value="PHD FAMILY PROTEIN"/>
    <property type="match status" value="1"/>
</dbReference>
<dbReference type="Gene3D" id="3.30.40.10">
    <property type="entry name" value="Zinc/RING finger domain, C3HC4 (zinc finger)"/>
    <property type="match status" value="1"/>
</dbReference>
<dbReference type="GO" id="GO:0061630">
    <property type="term" value="F:ubiquitin protein ligase activity"/>
    <property type="evidence" value="ECO:0007669"/>
    <property type="project" value="InterPro"/>
</dbReference>
<feature type="compositionally biased region" description="Acidic residues" evidence="2">
    <location>
        <begin position="56"/>
        <end position="66"/>
    </location>
</feature>
<dbReference type="HOGENOM" id="CLU_037984_1_0_1"/>
<evidence type="ECO:0000256" key="2">
    <source>
        <dbReference type="SAM" id="MobiDB-lite"/>
    </source>
</evidence>
<feature type="domain" description="RING-type" evidence="3">
    <location>
        <begin position="225"/>
        <end position="278"/>
    </location>
</feature>
<dbReference type="InterPro" id="IPR001841">
    <property type="entry name" value="Znf_RING"/>
</dbReference>